<accession>A0A1I2CWP1</accession>
<dbReference type="CDD" id="cd05374">
    <property type="entry name" value="17beta-HSD-like_SDR_c"/>
    <property type="match status" value="1"/>
</dbReference>
<dbReference type="SMART" id="SM00822">
    <property type="entry name" value="PKS_KR"/>
    <property type="match status" value="1"/>
</dbReference>
<comment type="similarity">
    <text evidence="1 3">Belongs to the short-chain dehydrogenases/reductases (SDR) family.</text>
</comment>
<dbReference type="Gene3D" id="3.40.50.720">
    <property type="entry name" value="NAD(P)-binding Rossmann-like Domain"/>
    <property type="match status" value="1"/>
</dbReference>
<dbReference type="SUPFAM" id="SSF51735">
    <property type="entry name" value="NAD(P)-binding Rossmann-fold domains"/>
    <property type="match status" value="1"/>
</dbReference>
<dbReference type="PANTHER" id="PTHR43976">
    <property type="entry name" value="SHORT CHAIN DEHYDROGENASE"/>
    <property type="match status" value="1"/>
</dbReference>
<reference evidence="6" key="1">
    <citation type="submission" date="2016-10" db="EMBL/GenBank/DDBJ databases">
        <authorList>
            <person name="Varghese N."/>
            <person name="Submissions S."/>
        </authorList>
    </citation>
    <scope>NUCLEOTIDE SEQUENCE [LARGE SCALE GENOMIC DNA]</scope>
    <source>
        <strain evidence="6">ATCC 25963</strain>
    </source>
</reference>
<dbReference type="InterPro" id="IPR002347">
    <property type="entry name" value="SDR_fam"/>
</dbReference>
<dbReference type="OrthoDB" id="5354363at2"/>
<gene>
    <name evidence="5" type="ORF">SAMN02745121_05305</name>
</gene>
<dbReference type="RefSeq" id="WP_096326941.1">
    <property type="nucleotide sequence ID" value="NZ_FOMX01000018.1"/>
</dbReference>
<organism evidence="5 6">
    <name type="scientific">Nannocystis exedens</name>
    <dbReference type="NCBI Taxonomy" id="54"/>
    <lineage>
        <taxon>Bacteria</taxon>
        <taxon>Pseudomonadati</taxon>
        <taxon>Myxococcota</taxon>
        <taxon>Polyangia</taxon>
        <taxon>Nannocystales</taxon>
        <taxon>Nannocystaceae</taxon>
        <taxon>Nannocystis</taxon>
    </lineage>
</organism>
<dbReference type="PROSITE" id="PS00061">
    <property type="entry name" value="ADH_SHORT"/>
    <property type="match status" value="1"/>
</dbReference>
<evidence type="ECO:0000256" key="3">
    <source>
        <dbReference type="RuleBase" id="RU000363"/>
    </source>
</evidence>
<dbReference type="EMBL" id="FOMX01000018">
    <property type="protein sequence ID" value="SFE72708.1"/>
    <property type="molecule type" value="Genomic_DNA"/>
</dbReference>
<evidence type="ECO:0000313" key="5">
    <source>
        <dbReference type="EMBL" id="SFE72708.1"/>
    </source>
</evidence>
<dbReference type="PRINTS" id="PR00080">
    <property type="entry name" value="SDRFAMILY"/>
</dbReference>
<evidence type="ECO:0000256" key="2">
    <source>
        <dbReference type="ARBA" id="ARBA00023002"/>
    </source>
</evidence>
<evidence type="ECO:0000313" key="6">
    <source>
        <dbReference type="Proteomes" id="UP000199400"/>
    </source>
</evidence>
<dbReference type="PANTHER" id="PTHR43976:SF16">
    <property type="entry name" value="SHORT-CHAIN DEHYDROGENASE_REDUCTASE FAMILY PROTEIN"/>
    <property type="match status" value="1"/>
</dbReference>
<dbReference type="InterPro" id="IPR051911">
    <property type="entry name" value="SDR_oxidoreductase"/>
</dbReference>
<dbReference type="InterPro" id="IPR057326">
    <property type="entry name" value="KR_dom"/>
</dbReference>
<protein>
    <submittedName>
        <fullName evidence="5">Short chain dehydrogenase</fullName>
    </submittedName>
</protein>
<dbReference type="GO" id="GO:0016491">
    <property type="term" value="F:oxidoreductase activity"/>
    <property type="evidence" value="ECO:0007669"/>
    <property type="project" value="UniProtKB-KW"/>
</dbReference>
<dbReference type="AlphaFoldDB" id="A0A1I2CWP1"/>
<evidence type="ECO:0000256" key="1">
    <source>
        <dbReference type="ARBA" id="ARBA00006484"/>
    </source>
</evidence>
<keyword evidence="6" id="KW-1185">Reference proteome</keyword>
<dbReference type="PRINTS" id="PR00081">
    <property type="entry name" value="GDHRDH"/>
</dbReference>
<evidence type="ECO:0000259" key="4">
    <source>
        <dbReference type="SMART" id="SM00822"/>
    </source>
</evidence>
<dbReference type="Pfam" id="PF00106">
    <property type="entry name" value="adh_short"/>
    <property type="match status" value="1"/>
</dbReference>
<feature type="domain" description="Ketoreductase" evidence="4">
    <location>
        <begin position="5"/>
        <end position="177"/>
    </location>
</feature>
<dbReference type="InterPro" id="IPR036291">
    <property type="entry name" value="NAD(P)-bd_dom_sf"/>
</dbReference>
<proteinExistence type="inferred from homology"/>
<keyword evidence="2" id="KW-0560">Oxidoreductase</keyword>
<sequence>MGEPTVVLITGASSGFGEAAARFLAARGTYRVFGTSRRAAAGDLRDGVTMLPLDVRSDASVAACVDEVLRRAGRIDALVNNAGYALAGAVEETAIDEAKAQFETNFFGTARMVRAVLPLLREQGGGRIVNVSSLAGLVGVPFHAHYSASKFAVEGLTEGLRQEVRRFGIHVSLIEPGDFKTAATAARRRAAGGLAAYAATRDRAIDIMARAEQSGPDPIRFARLLLRILAARRPRLRYRLGTDAVWVPRARRLIPESVFEWLIRGNYEMNE</sequence>
<dbReference type="InterPro" id="IPR020904">
    <property type="entry name" value="Sc_DH/Rdtase_CS"/>
</dbReference>
<dbReference type="STRING" id="54.SAMN02745121_05305"/>
<name>A0A1I2CWP1_9BACT</name>
<dbReference type="Proteomes" id="UP000199400">
    <property type="component" value="Unassembled WGS sequence"/>
</dbReference>